<proteinExistence type="predicted"/>
<feature type="region of interest" description="Disordered" evidence="1">
    <location>
        <begin position="44"/>
        <end position="68"/>
    </location>
</feature>
<evidence type="ECO:0000313" key="3">
    <source>
        <dbReference type="Proteomes" id="UP000050360"/>
    </source>
</evidence>
<name>A0A0P8CJC6_9EURY</name>
<organism evidence="2 3">
    <name type="scientific">Candidatus Methanoperedens nitratireducens</name>
    <dbReference type="NCBI Taxonomy" id="1392998"/>
    <lineage>
        <taxon>Archaea</taxon>
        <taxon>Methanobacteriati</taxon>
        <taxon>Methanobacteriota</taxon>
        <taxon>Stenosarchaea group</taxon>
        <taxon>Methanomicrobia</taxon>
        <taxon>Methanosarcinales</taxon>
        <taxon>ANME-2 cluster</taxon>
        <taxon>Candidatus Methanoperedentaceae</taxon>
        <taxon>Candidatus Methanoperedens</taxon>
    </lineage>
</organism>
<gene>
    <name evidence="2" type="ORF">MPEBLZ_02439</name>
</gene>
<dbReference type="AlphaFoldDB" id="A0A0P8CJC6"/>
<dbReference type="EMBL" id="LKCM01000187">
    <property type="protein sequence ID" value="KPQ43008.1"/>
    <property type="molecule type" value="Genomic_DNA"/>
</dbReference>
<reference evidence="2 3" key="1">
    <citation type="submission" date="2015-09" db="EMBL/GenBank/DDBJ databases">
        <title>A metagenomics-based metabolic model of nitrate-dependent anaerobic oxidation of methane by Methanoperedens-like archaea.</title>
        <authorList>
            <person name="Arshad A."/>
            <person name="Speth D.R."/>
            <person name="De Graaf R.M."/>
            <person name="Op Den Camp H.J."/>
            <person name="Jetten M.S."/>
            <person name="Welte C.U."/>
        </authorList>
    </citation>
    <scope>NUCLEOTIDE SEQUENCE [LARGE SCALE GENOMIC DNA]</scope>
</reference>
<protein>
    <submittedName>
        <fullName evidence="2">Uncharacterized protein</fullName>
    </submittedName>
</protein>
<evidence type="ECO:0000313" key="2">
    <source>
        <dbReference type="EMBL" id="KPQ43008.1"/>
    </source>
</evidence>
<accession>A0A0P8CJC6</accession>
<comment type="caution">
    <text evidence="2">The sequence shown here is derived from an EMBL/GenBank/DDBJ whole genome shotgun (WGS) entry which is preliminary data.</text>
</comment>
<sequence length="121" mass="14238">MGEKKQLNVRIPLELQEKIEESGRPKVDIVIEALELYFDSKKPKDAGKEEIPVESPGSANKLEQVESDEMNRMKKEVDFLRAKIDDLLKLLHQEQVLHIQTQRMLSPPQTEKKKKWWQFWG</sequence>
<evidence type="ECO:0000256" key="1">
    <source>
        <dbReference type="SAM" id="MobiDB-lite"/>
    </source>
</evidence>
<dbReference type="Proteomes" id="UP000050360">
    <property type="component" value="Unassembled WGS sequence"/>
</dbReference>